<organism evidence="2 3">
    <name type="scientific">Phytophthora cactorum</name>
    <dbReference type="NCBI Taxonomy" id="29920"/>
    <lineage>
        <taxon>Eukaryota</taxon>
        <taxon>Sar</taxon>
        <taxon>Stramenopiles</taxon>
        <taxon>Oomycota</taxon>
        <taxon>Peronosporomycetes</taxon>
        <taxon>Peronosporales</taxon>
        <taxon>Peronosporaceae</taxon>
        <taxon>Phytophthora</taxon>
    </lineage>
</organism>
<dbReference type="GO" id="GO:0016791">
    <property type="term" value="F:phosphatase activity"/>
    <property type="evidence" value="ECO:0007669"/>
    <property type="project" value="TreeGrafter"/>
</dbReference>
<evidence type="ECO:0000256" key="1">
    <source>
        <dbReference type="ARBA" id="ARBA00022801"/>
    </source>
</evidence>
<dbReference type="Gene3D" id="3.40.50.1240">
    <property type="entry name" value="Phosphoglycerate mutase-like"/>
    <property type="match status" value="2"/>
</dbReference>
<name>A0A8T1DMP7_9STRA</name>
<proteinExistence type="predicted"/>
<dbReference type="VEuPathDB" id="FungiDB:PC110_g21744"/>
<dbReference type="PANTHER" id="PTHR11567:SF110">
    <property type="entry name" value="2-PHOSPHOXYLOSE PHOSPHATASE 1"/>
    <property type="match status" value="1"/>
</dbReference>
<protein>
    <submittedName>
        <fullName evidence="2">Uncharacterized protein</fullName>
    </submittedName>
</protein>
<dbReference type="InterPro" id="IPR050645">
    <property type="entry name" value="Histidine_acid_phosphatase"/>
</dbReference>
<comment type="caution">
    <text evidence="2">The sequence shown here is derived from an EMBL/GenBank/DDBJ whole genome shotgun (WGS) entry which is preliminary data.</text>
</comment>
<dbReference type="SUPFAM" id="SSF53254">
    <property type="entry name" value="Phosphoglycerate mutase-like"/>
    <property type="match status" value="1"/>
</dbReference>
<sequence>MEQMEKVGDHIREVYVNEKGFLSPTFNGPEDDPHFEGYFRADTANRCCQSAVAMGYGLYPEGCHRRVPHEGHDPALGLTPELVRDVSELAFQYLIERLCSTPTPIAVSIGGFPQLLVRHLREGASPNRNPESPKYLSYHGHREPMHGLGFMMGMEFNFERLPQYNGSAPLHPASTLFFELHRKGDDHFVQLFVWSPFSPRTTCELNCPLNEFTFIIAVSATGDKATIIQMIQVRKIVVQVLTAPELYRVLGFPMQPSAVPTCCWFSIHGPIWLLLGAPMTVAAPWGARL</sequence>
<reference evidence="2" key="1">
    <citation type="submission" date="2018-10" db="EMBL/GenBank/DDBJ databases">
        <title>Effector identification in a new, highly contiguous assembly of the strawberry crown rot pathogen Phytophthora cactorum.</title>
        <authorList>
            <person name="Armitage A.D."/>
            <person name="Nellist C.F."/>
            <person name="Bates H."/>
            <person name="Vickerstaff R.J."/>
            <person name="Harrison R.J."/>
        </authorList>
    </citation>
    <scope>NUCLEOTIDE SEQUENCE</scope>
    <source>
        <strain evidence="2">4032</strain>
    </source>
</reference>
<dbReference type="InterPro" id="IPR029033">
    <property type="entry name" value="His_PPase_superfam"/>
</dbReference>
<dbReference type="PANTHER" id="PTHR11567">
    <property type="entry name" value="ACID PHOSPHATASE-RELATED"/>
    <property type="match status" value="1"/>
</dbReference>
<evidence type="ECO:0000313" key="3">
    <source>
        <dbReference type="Proteomes" id="UP000774804"/>
    </source>
</evidence>
<gene>
    <name evidence="2" type="ORF">PC115_g1138</name>
</gene>
<dbReference type="VEuPathDB" id="FungiDB:PC110_g21743"/>
<evidence type="ECO:0000313" key="2">
    <source>
        <dbReference type="EMBL" id="KAG2942887.1"/>
    </source>
</evidence>
<dbReference type="Proteomes" id="UP000774804">
    <property type="component" value="Unassembled WGS sequence"/>
</dbReference>
<dbReference type="EMBL" id="RCMI01000014">
    <property type="protein sequence ID" value="KAG2942887.1"/>
    <property type="molecule type" value="Genomic_DNA"/>
</dbReference>
<accession>A0A8T1DMP7</accession>
<dbReference type="AlphaFoldDB" id="A0A8T1DMP7"/>
<keyword evidence="1" id="KW-0378">Hydrolase</keyword>